<feature type="region of interest" description="Disordered" evidence="1">
    <location>
        <begin position="45"/>
        <end position="100"/>
    </location>
</feature>
<name>A0ABC8IZT5_ERUVS</name>
<dbReference type="AlphaFoldDB" id="A0ABC8IZT5"/>
<evidence type="ECO:0000313" key="2">
    <source>
        <dbReference type="EMBL" id="CAH8295459.1"/>
    </source>
</evidence>
<accession>A0ABC8IZT5</accession>
<evidence type="ECO:0000256" key="1">
    <source>
        <dbReference type="SAM" id="MobiDB-lite"/>
    </source>
</evidence>
<protein>
    <submittedName>
        <fullName evidence="2">Uncharacterized protein</fullName>
    </submittedName>
</protein>
<dbReference type="PANTHER" id="PTHR34807:SF8">
    <property type="entry name" value="(RAPE) HYPOTHETICAL PROTEIN"/>
    <property type="match status" value="1"/>
</dbReference>
<dbReference type="EMBL" id="CAKOAT010049600">
    <property type="protein sequence ID" value="CAH8295459.1"/>
    <property type="molecule type" value="Genomic_DNA"/>
</dbReference>
<keyword evidence="3" id="KW-1185">Reference proteome</keyword>
<proteinExistence type="predicted"/>
<gene>
    <name evidence="2" type="ORF">ERUC_LOCUS1881</name>
</gene>
<reference evidence="2 3" key="1">
    <citation type="submission" date="2022-03" db="EMBL/GenBank/DDBJ databases">
        <authorList>
            <person name="Macdonald S."/>
            <person name="Ahmed S."/>
            <person name="Newling K."/>
        </authorList>
    </citation>
    <scope>NUCLEOTIDE SEQUENCE [LARGE SCALE GENOMIC DNA]</scope>
</reference>
<evidence type="ECO:0000313" key="3">
    <source>
        <dbReference type="Proteomes" id="UP001642260"/>
    </source>
</evidence>
<organism evidence="2 3">
    <name type="scientific">Eruca vesicaria subsp. sativa</name>
    <name type="common">Garden rocket</name>
    <name type="synonym">Eruca sativa</name>
    <dbReference type="NCBI Taxonomy" id="29727"/>
    <lineage>
        <taxon>Eukaryota</taxon>
        <taxon>Viridiplantae</taxon>
        <taxon>Streptophyta</taxon>
        <taxon>Embryophyta</taxon>
        <taxon>Tracheophyta</taxon>
        <taxon>Spermatophyta</taxon>
        <taxon>Magnoliopsida</taxon>
        <taxon>eudicotyledons</taxon>
        <taxon>Gunneridae</taxon>
        <taxon>Pentapetalae</taxon>
        <taxon>rosids</taxon>
        <taxon>malvids</taxon>
        <taxon>Brassicales</taxon>
        <taxon>Brassicaceae</taxon>
        <taxon>Brassiceae</taxon>
        <taxon>Eruca</taxon>
    </lineage>
</organism>
<dbReference type="PANTHER" id="PTHR34807">
    <property type="entry name" value="OS08G0270800 PROTEIN"/>
    <property type="match status" value="1"/>
</dbReference>
<dbReference type="Proteomes" id="UP001642260">
    <property type="component" value="Unassembled WGS sequence"/>
</dbReference>
<comment type="caution">
    <text evidence="2">The sequence shown here is derived from an EMBL/GenBank/DDBJ whole genome shotgun (WGS) entry which is preliminary data.</text>
</comment>
<sequence>MQDYHELRKEREFKMRKLEMIKQRRSTLDPKGRFLRRRYKQFKQDQTLDTSTPGVLRLSESGDLKVPSKRKKNSEKEALALDKKNPKRSRGNEEQIACDF</sequence>
<feature type="compositionally biased region" description="Basic and acidic residues" evidence="1">
    <location>
        <begin position="74"/>
        <end position="84"/>
    </location>
</feature>